<sequence length="332" mass="36003">MDWTFATGNALTRKAWAKKWWMEAKVESYFYANGFVGTSAQNIIVEFPDLEKDQGDVIYLGELMQLDEGGGVANDATMEGFEVAPDTYDDAITLTQIRNAIRTGGRESEMRPSDNGIRAYAKELLQVWMAAKIDQDIFTALGDSCTKGIYGGDATATTDIEAGDYMTLSLISKCVAYSRKASPLIIGPNVKGKAMNGVIVISPDQAFDLSERDAAWAQAQREAQKRGGDNPIFTGALGIHKNVPIHEHQRVATVATPGGYGSTSVLAGAMALFLGMKAGAIAYSKKKIWEEKTFDYQNKAGFCIGSIYGLTKSVFNSADLAVVAVYTYRSNN</sequence>
<protein>
    <submittedName>
        <fullName evidence="1">Putative major capsid protein</fullName>
    </submittedName>
</protein>
<gene>
    <name evidence="1" type="ORF">MM415A01508_0017</name>
</gene>
<dbReference type="InterPro" id="IPR025267">
    <property type="entry name" value="ORF017-like"/>
</dbReference>
<dbReference type="Pfam" id="PF13252">
    <property type="entry name" value="Phage_capsid_3"/>
    <property type="match status" value="2"/>
</dbReference>
<organism evidence="1">
    <name type="scientific">viral metagenome</name>
    <dbReference type="NCBI Taxonomy" id="1070528"/>
    <lineage>
        <taxon>unclassified sequences</taxon>
        <taxon>metagenomes</taxon>
        <taxon>organismal metagenomes</taxon>
    </lineage>
</organism>
<evidence type="ECO:0000313" key="1">
    <source>
        <dbReference type="EMBL" id="QJA76436.1"/>
    </source>
</evidence>
<dbReference type="EMBL" id="MT142224">
    <property type="protein sequence ID" value="QJA76436.1"/>
    <property type="molecule type" value="Genomic_DNA"/>
</dbReference>
<reference evidence="1" key="1">
    <citation type="submission" date="2020-03" db="EMBL/GenBank/DDBJ databases">
        <title>The deep terrestrial virosphere.</title>
        <authorList>
            <person name="Holmfeldt K."/>
            <person name="Nilsson E."/>
            <person name="Simone D."/>
            <person name="Lopez-Fernandez M."/>
            <person name="Wu X."/>
            <person name="de Brujin I."/>
            <person name="Lundin D."/>
            <person name="Andersson A."/>
            <person name="Bertilsson S."/>
            <person name="Dopson M."/>
        </authorList>
    </citation>
    <scope>NUCLEOTIDE SEQUENCE</scope>
    <source>
        <strain evidence="1">MM415A01508</strain>
    </source>
</reference>
<dbReference type="AlphaFoldDB" id="A0A6M3K219"/>
<proteinExistence type="predicted"/>
<accession>A0A6M3K219</accession>
<dbReference type="NCBIfam" id="TIGR04387">
    <property type="entry name" value="capsid_maj_N4"/>
    <property type="match status" value="1"/>
</dbReference>
<name>A0A6M3K219_9ZZZZ</name>